<dbReference type="RefSeq" id="WP_146354968.1">
    <property type="nucleotide sequence ID" value="NZ_VOBR01000016.1"/>
</dbReference>
<evidence type="ECO:0000313" key="2">
    <source>
        <dbReference type="Proteomes" id="UP000316639"/>
    </source>
</evidence>
<evidence type="ECO:0000313" key="1">
    <source>
        <dbReference type="EMBL" id="TWP49366.1"/>
    </source>
</evidence>
<dbReference type="Proteomes" id="UP000316639">
    <property type="component" value="Unassembled WGS sequence"/>
</dbReference>
<dbReference type="SUPFAM" id="SSF48576">
    <property type="entry name" value="Terpenoid synthases"/>
    <property type="match status" value="1"/>
</dbReference>
<organism evidence="1 2">
    <name type="scientific">Lentzea tibetensis</name>
    <dbReference type="NCBI Taxonomy" id="2591470"/>
    <lineage>
        <taxon>Bacteria</taxon>
        <taxon>Bacillati</taxon>
        <taxon>Actinomycetota</taxon>
        <taxon>Actinomycetes</taxon>
        <taxon>Pseudonocardiales</taxon>
        <taxon>Pseudonocardiaceae</taxon>
        <taxon>Lentzea</taxon>
    </lineage>
</organism>
<gene>
    <name evidence="1" type="ORF">FKR81_25015</name>
</gene>
<proteinExistence type="predicted"/>
<accession>A0A563EPT4</accession>
<keyword evidence="2" id="KW-1185">Reference proteome</keyword>
<dbReference type="EMBL" id="VOBR01000016">
    <property type="protein sequence ID" value="TWP49366.1"/>
    <property type="molecule type" value="Genomic_DNA"/>
</dbReference>
<reference evidence="1 2" key="1">
    <citation type="submission" date="2019-07" db="EMBL/GenBank/DDBJ databases">
        <title>Lentzea xizangensis sp. nov., isolated from Qinghai-Tibetan Plateau Soils.</title>
        <authorList>
            <person name="Huang J."/>
        </authorList>
    </citation>
    <scope>NUCLEOTIDE SEQUENCE [LARGE SCALE GENOMIC DNA]</scope>
    <source>
        <strain evidence="1 2">FXJ1.1311</strain>
    </source>
</reference>
<dbReference type="InterPro" id="IPR008949">
    <property type="entry name" value="Isoprenoid_synthase_dom_sf"/>
</dbReference>
<name>A0A563EPT4_9PSEU</name>
<dbReference type="AlphaFoldDB" id="A0A563EPT4"/>
<comment type="caution">
    <text evidence="1">The sequence shown here is derived from an EMBL/GenBank/DDBJ whole genome shotgun (WGS) entry which is preliminary data.</text>
</comment>
<sequence length="162" mass="17400">MSATVVLTLPAIAEALPRVDEEIRTLVASSALPEVSRRGKRLRSIIVLTGTLALGGGLDDKTINSAALIEVLHPRHDVAELFRLGCVLANHCAAADEEERMAAYGTAFGRMFELADETPVVERCWELAGEAARAVPDRDNDAAAILRELPTAYLHLMSALIA</sequence>
<protein>
    <submittedName>
        <fullName evidence="1">Uncharacterized protein</fullName>
    </submittedName>
</protein>